<evidence type="ECO:0000256" key="5">
    <source>
        <dbReference type="SAM" id="MobiDB-lite"/>
    </source>
</evidence>
<name>A0AAX4HZM7_9PEZI</name>
<keyword evidence="9" id="KW-1185">Reference proteome</keyword>
<feature type="repeat" description="ANK" evidence="3">
    <location>
        <begin position="988"/>
        <end position="1020"/>
    </location>
</feature>
<proteinExistence type="predicted"/>
<organism evidence="8 9">
    <name type="scientific">Colletotrichum destructivum</name>
    <dbReference type="NCBI Taxonomy" id="34406"/>
    <lineage>
        <taxon>Eukaryota</taxon>
        <taxon>Fungi</taxon>
        <taxon>Dikarya</taxon>
        <taxon>Ascomycota</taxon>
        <taxon>Pezizomycotina</taxon>
        <taxon>Sordariomycetes</taxon>
        <taxon>Hypocreomycetidae</taxon>
        <taxon>Glomerellales</taxon>
        <taxon>Glomerellaceae</taxon>
        <taxon>Colletotrichum</taxon>
        <taxon>Colletotrichum destructivum species complex</taxon>
    </lineage>
</organism>
<evidence type="ECO:0000259" key="7">
    <source>
        <dbReference type="Pfam" id="PF24883"/>
    </source>
</evidence>
<feature type="repeat" description="ANK" evidence="3">
    <location>
        <begin position="823"/>
        <end position="855"/>
    </location>
</feature>
<dbReference type="Pfam" id="PF24883">
    <property type="entry name" value="NPHP3_N"/>
    <property type="match status" value="1"/>
</dbReference>
<keyword evidence="1" id="KW-0677">Repeat</keyword>
<feature type="domain" description="NACHT-NTPase and P-loop NTPases N-terminal" evidence="6">
    <location>
        <begin position="11"/>
        <end position="132"/>
    </location>
</feature>
<evidence type="ECO:0000256" key="2">
    <source>
        <dbReference type="ARBA" id="ARBA00023043"/>
    </source>
</evidence>
<dbReference type="Gene3D" id="3.40.50.300">
    <property type="entry name" value="P-loop containing nucleotide triphosphate hydrolases"/>
    <property type="match status" value="1"/>
</dbReference>
<dbReference type="InterPro" id="IPR036770">
    <property type="entry name" value="Ankyrin_rpt-contain_sf"/>
</dbReference>
<dbReference type="InterPro" id="IPR002110">
    <property type="entry name" value="Ankyrin_rpt"/>
</dbReference>
<dbReference type="Gene3D" id="1.25.40.20">
    <property type="entry name" value="Ankyrin repeat-containing domain"/>
    <property type="match status" value="3"/>
</dbReference>
<feature type="repeat" description="ANK" evidence="3">
    <location>
        <begin position="758"/>
        <end position="790"/>
    </location>
</feature>
<feature type="coiled-coil region" evidence="4">
    <location>
        <begin position="60"/>
        <end position="87"/>
    </location>
</feature>
<dbReference type="Proteomes" id="UP001322277">
    <property type="component" value="Chromosome 1"/>
</dbReference>
<dbReference type="InterPro" id="IPR027417">
    <property type="entry name" value="P-loop_NTPase"/>
</dbReference>
<dbReference type="Pfam" id="PF12796">
    <property type="entry name" value="Ank_2"/>
    <property type="match status" value="4"/>
</dbReference>
<protein>
    <submittedName>
        <fullName evidence="8">P-loop containing nucleoside triphosphate hydrolase, NACHT-NTPase and P-loop NTPase</fullName>
    </submittedName>
</protein>
<dbReference type="RefSeq" id="XP_062773850.1">
    <property type="nucleotide sequence ID" value="XM_062917799.1"/>
</dbReference>
<sequence length="1161" mass="129761">MVSGIEIAGLISAIITIVDTAIDFYDAIKDLNGLPEAFKQVHARLPLVREILLDAKGLAKNADENEASALKSVLENCQEKAEELKKIFLHVLQDKSEDGAFVVSVYRAFVMRNKRSRVETLMQSILEDFQILSTYAVFEAAKKKEDDIEKARQEMTKVPPSIDDSDLEDKSGSTWNQNAGRDMYVLSGSGRLYHGGSSSYEGQHMYFGTATPQGTHPSPNSFGSCVIKLLEPVCTSYVAKHNSLVSQRTDGTGDWLLQQKSFKKWIDGSCKLLWCHGHLGTGKSILVIDTPTACIYVYFDYEAASQPTVADLLASLLFQLLKKQKSEHIANQIENEFSDWKTNGVPRNSDRFLTMIKAMAEKYSKVYLVVDALDECHEHPSNTRQDFLQAIVQLRSVNLLVTSRTHMGLKQLLKNPTEISIQAQEADLRMFVVSRFRGGEKINRFMIEAEKTSPGFQSLAVETIIKRAQKIFLLAKSDMDCLAACPTAGLLREALAKLPDITTTYDKALQRIQRQSPSQQQLAKHGLSCLLFSVSPLTVQAVCHAFAARDRRTYLDNDYIPEEDELISACAGIAVVEQTSKLLRPMHETVKSYLMKSPEEIPGENYIATVCLNYLSYDAFPETVKSKSELEQRINYYAFMKYASNHWVHHFRHTGENERLKSLAMNFLRNSAKVTSSFQVTTGFSNIPHTVKGVTGLHAAVYYDLRDIAKSLLLDWPDINAACSEGQTALHWSAKYGRDYLVDMLLEAGADPECKDLEENTPLHLAVMSEHICATEFLVKKGARLDVWNKRWTPFRWALKNGLRKEALLLARNGADVNVLGDDGWSTLRFAISYADLDVVELLIQHGENINRECKSGWTPVGEAAMYGKVDLLRFLLKRRAQADTPDRYGCTPLRHAVRYNHTAAVGLLIEHGADKDVPCEDGLTPLMQAVLSGFERLVWLLLEYGARTDIVDKKGWTALHHALSKRASSSGWLLLEAMKNPDVVDRDGMTPLHVAAGHCDAPTVWLLLEKGLQMDKRDNEGCTPLHIAVCRDDSTIFELLMERGANANIQDNNGLTALHHAAKQGKTAVIAHVVKTIRAYGLDRQQRLSNTLDVNRPDFQGLTVLHHAVRKNQLNVLLELVKIGPSLQLNTYDDKGVSPLSHAILHNYLEVVSILIRAGA</sequence>
<dbReference type="Pfam" id="PF17107">
    <property type="entry name" value="SesA"/>
    <property type="match status" value="1"/>
</dbReference>
<feature type="repeat" description="ANK" evidence="3">
    <location>
        <begin position="1101"/>
        <end position="1133"/>
    </location>
</feature>
<dbReference type="EMBL" id="CP137305">
    <property type="protein sequence ID" value="WQF76626.1"/>
    <property type="molecule type" value="Genomic_DNA"/>
</dbReference>
<dbReference type="PROSITE" id="PS50297">
    <property type="entry name" value="ANK_REP_REGION"/>
    <property type="match status" value="9"/>
</dbReference>
<keyword evidence="4" id="KW-0175">Coiled coil</keyword>
<dbReference type="SMART" id="SM00248">
    <property type="entry name" value="ANK"/>
    <property type="match status" value="14"/>
</dbReference>
<feature type="repeat" description="ANK" evidence="3">
    <location>
        <begin position="1136"/>
        <end position="1161"/>
    </location>
</feature>
<accession>A0AAX4HZM7</accession>
<dbReference type="Pfam" id="PF00023">
    <property type="entry name" value="Ank"/>
    <property type="match status" value="2"/>
</dbReference>
<dbReference type="GeneID" id="87938143"/>
<feature type="repeat" description="ANK" evidence="3">
    <location>
        <begin position="725"/>
        <end position="757"/>
    </location>
</feature>
<dbReference type="InterPro" id="IPR031352">
    <property type="entry name" value="SesA"/>
</dbReference>
<evidence type="ECO:0000256" key="3">
    <source>
        <dbReference type="PROSITE-ProRule" id="PRU00023"/>
    </source>
</evidence>
<reference evidence="9" key="1">
    <citation type="journal article" date="2023" name="bioRxiv">
        <title>Complete genome of the Medicago anthracnose fungus, Colletotrichum destructivum, reveals a mini-chromosome-like region within a core chromosome.</title>
        <authorList>
            <person name="Lapalu N."/>
            <person name="Simon A."/>
            <person name="Lu A."/>
            <person name="Plaumann P.-L."/>
            <person name="Amselem J."/>
            <person name="Pigne S."/>
            <person name="Auger A."/>
            <person name="Koch C."/>
            <person name="Dallery J.-F."/>
            <person name="O'Connell R.J."/>
        </authorList>
    </citation>
    <scope>NUCLEOTIDE SEQUENCE [LARGE SCALE GENOMIC DNA]</scope>
    <source>
        <strain evidence="9">CBS 520.97</strain>
    </source>
</reference>
<feature type="domain" description="Nephrocystin 3-like N-terminal" evidence="7">
    <location>
        <begin position="251"/>
        <end position="404"/>
    </location>
</feature>
<keyword evidence="2 3" id="KW-0040">ANK repeat</keyword>
<evidence type="ECO:0000313" key="8">
    <source>
        <dbReference type="EMBL" id="WQF76626.1"/>
    </source>
</evidence>
<feature type="repeat" description="ANK" evidence="3">
    <location>
        <begin position="856"/>
        <end position="888"/>
    </location>
</feature>
<feature type="repeat" description="ANK" evidence="3">
    <location>
        <begin position="922"/>
        <end position="954"/>
    </location>
</feature>
<gene>
    <name evidence="8" type="ORF">CDEST_01640</name>
</gene>
<feature type="repeat" description="ANK" evidence="3">
    <location>
        <begin position="1021"/>
        <end position="1053"/>
    </location>
</feature>
<dbReference type="PANTHER" id="PTHR24198:SF165">
    <property type="entry name" value="ANKYRIN REPEAT-CONTAINING PROTEIN-RELATED"/>
    <property type="match status" value="1"/>
</dbReference>
<dbReference type="SUPFAM" id="SSF48403">
    <property type="entry name" value="Ankyrin repeat"/>
    <property type="match status" value="2"/>
</dbReference>
<dbReference type="GO" id="GO:0016787">
    <property type="term" value="F:hydrolase activity"/>
    <property type="evidence" value="ECO:0007669"/>
    <property type="project" value="UniProtKB-KW"/>
</dbReference>
<dbReference type="AlphaFoldDB" id="A0AAX4HZM7"/>
<evidence type="ECO:0000259" key="6">
    <source>
        <dbReference type="Pfam" id="PF17107"/>
    </source>
</evidence>
<evidence type="ECO:0000313" key="9">
    <source>
        <dbReference type="Proteomes" id="UP001322277"/>
    </source>
</evidence>
<dbReference type="KEGG" id="cdet:87938143"/>
<feature type="region of interest" description="Disordered" evidence="5">
    <location>
        <begin position="152"/>
        <end position="171"/>
    </location>
</feature>
<keyword evidence="8" id="KW-0378">Hydrolase</keyword>
<dbReference type="InterPro" id="IPR056884">
    <property type="entry name" value="NPHP3-like_N"/>
</dbReference>
<dbReference type="PANTHER" id="PTHR24198">
    <property type="entry name" value="ANKYRIN REPEAT AND PROTEIN KINASE DOMAIN-CONTAINING PROTEIN"/>
    <property type="match status" value="1"/>
</dbReference>
<feature type="repeat" description="ANK" evidence="3">
    <location>
        <begin position="889"/>
        <end position="921"/>
    </location>
</feature>
<dbReference type="PROSITE" id="PS50088">
    <property type="entry name" value="ANK_REPEAT"/>
    <property type="match status" value="10"/>
</dbReference>
<evidence type="ECO:0000256" key="1">
    <source>
        <dbReference type="ARBA" id="ARBA00022737"/>
    </source>
</evidence>
<evidence type="ECO:0000256" key="4">
    <source>
        <dbReference type="SAM" id="Coils"/>
    </source>
</evidence>